<dbReference type="PROSITE" id="PS51355">
    <property type="entry name" value="GLUTATHIONE_PEROXID_3"/>
    <property type="match status" value="1"/>
</dbReference>
<keyword evidence="5" id="KW-0472">Membrane</keyword>
<dbReference type="AlphaFoldDB" id="A0A7S0FXZ6"/>
<keyword evidence="2 4" id="KW-0575">Peroxidase</keyword>
<gene>
    <name evidence="6" type="ORF">PBAH0796_LOCUS28712</name>
</gene>
<dbReference type="GO" id="GO:0004601">
    <property type="term" value="F:peroxidase activity"/>
    <property type="evidence" value="ECO:0007669"/>
    <property type="project" value="UniProtKB-KW"/>
</dbReference>
<name>A0A7S0FXZ6_9DINO</name>
<accession>A0A7S0FXZ6</accession>
<evidence type="ECO:0000256" key="2">
    <source>
        <dbReference type="ARBA" id="ARBA00022559"/>
    </source>
</evidence>
<dbReference type="InterPro" id="IPR000889">
    <property type="entry name" value="Glutathione_peroxidase"/>
</dbReference>
<keyword evidence="5" id="KW-0812">Transmembrane</keyword>
<protein>
    <recommendedName>
        <fullName evidence="4">Glutathione peroxidase</fullName>
    </recommendedName>
</protein>
<dbReference type="InterPro" id="IPR036249">
    <property type="entry name" value="Thioredoxin-like_sf"/>
</dbReference>
<dbReference type="PRINTS" id="PR01011">
    <property type="entry name" value="GLUTPROXDASE"/>
</dbReference>
<organism evidence="6">
    <name type="scientific">Pyrodinium bahamense</name>
    <dbReference type="NCBI Taxonomy" id="73915"/>
    <lineage>
        <taxon>Eukaryota</taxon>
        <taxon>Sar</taxon>
        <taxon>Alveolata</taxon>
        <taxon>Dinophyceae</taxon>
        <taxon>Gonyaulacales</taxon>
        <taxon>Pyrocystaceae</taxon>
        <taxon>Pyrodinium</taxon>
    </lineage>
</organism>
<keyword evidence="3 4" id="KW-0560">Oxidoreductase</keyword>
<sequence length="208" mass="22902">MKTLQHAYAGKPVRFLLFPCNQFANQEPDSNSKIKKFAEQYVSLAQGNVLLFAKSNLNHVACTYSGADACMPGTTMCCPPNDAVYNVLLSYPLKCLTCTESMPHSPIGWNFNKIFVDQQGKPWTDEILPADDFELAPYIDRMLAGTTPDALAGRAKKASAEYDRMWLSSVCLGGLFLTGFVMASAALRVNKLRVACSRDGPYFLHVGE</sequence>
<dbReference type="EMBL" id="HBEG01047158">
    <property type="protein sequence ID" value="CAD8385024.1"/>
    <property type="molecule type" value="Transcribed_RNA"/>
</dbReference>
<evidence type="ECO:0000313" key="6">
    <source>
        <dbReference type="EMBL" id="CAD8385024.1"/>
    </source>
</evidence>
<dbReference type="PANTHER" id="PTHR11592">
    <property type="entry name" value="GLUTATHIONE PEROXIDASE"/>
    <property type="match status" value="1"/>
</dbReference>
<evidence type="ECO:0000256" key="5">
    <source>
        <dbReference type="SAM" id="Phobius"/>
    </source>
</evidence>
<dbReference type="GO" id="GO:0006979">
    <property type="term" value="P:response to oxidative stress"/>
    <property type="evidence" value="ECO:0007669"/>
    <property type="project" value="InterPro"/>
</dbReference>
<keyword evidence="5" id="KW-1133">Transmembrane helix</keyword>
<proteinExistence type="inferred from homology"/>
<reference evidence="6" key="1">
    <citation type="submission" date="2021-01" db="EMBL/GenBank/DDBJ databases">
        <authorList>
            <person name="Corre E."/>
            <person name="Pelletier E."/>
            <person name="Niang G."/>
            <person name="Scheremetjew M."/>
            <person name="Finn R."/>
            <person name="Kale V."/>
            <person name="Holt S."/>
            <person name="Cochrane G."/>
            <person name="Meng A."/>
            <person name="Brown T."/>
            <person name="Cohen L."/>
        </authorList>
    </citation>
    <scope>NUCLEOTIDE SEQUENCE</scope>
    <source>
        <strain evidence="6">Pbaha01</strain>
    </source>
</reference>
<evidence type="ECO:0000256" key="1">
    <source>
        <dbReference type="ARBA" id="ARBA00006926"/>
    </source>
</evidence>
<dbReference type="PANTHER" id="PTHR11592:SF78">
    <property type="entry name" value="GLUTATHIONE PEROXIDASE"/>
    <property type="match status" value="1"/>
</dbReference>
<dbReference type="Pfam" id="PF00255">
    <property type="entry name" value="GSHPx"/>
    <property type="match status" value="1"/>
</dbReference>
<dbReference type="Gene3D" id="3.40.30.10">
    <property type="entry name" value="Glutaredoxin"/>
    <property type="match status" value="1"/>
</dbReference>
<evidence type="ECO:0000256" key="4">
    <source>
        <dbReference type="RuleBase" id="RU000499"/>
    </source>
</evidence>
<evidence type="ECO:0000256" key="3">
    <source>
        <dbReference type="ARBA" id="ARBA00023002"/>
    </source>
</evidence>
<comment type="similarity">
    <text evidence="1 4">Belongs to the glutathione peroxidase family.</text>
</comment>
<dbReference type="SUPFAM" id="SSF52833">
    <property type="entry name" value="Thioredoxin-like"/>
    <property type="match status" value="1"/>
</dbReference>
<feature type="transmembrane region" description="Helical" evidence="5">
    <location>
        <begin position="165"/>
        <end position="187"/>
    </location>
</feature>